<dbReference type="Proteomes" id="UP000374630">
    <property type="component" value="Unassembled WGS sequence"/>
</dbReference>
<gene>
    <name evidence="2" type="ORF">EM848_07440</name>
    <name evidence="1" type="ORF">EMO90_09380</name>
</gene>
<proteinExistence type="predicted"/>
<comment type="caution">
    <text evidence="2">The sequence shown here is derived from an EMBL/GenBank/DDBJ whole genome shotgun (WGS) entry which is preliminary data.</text>
</comment>
<dbReference type="InterPro" id="IPR012334">
    <property type="entry name" value="Pectin_lyas_fold"/>
</dbReference>
<dbReference type="Gene3D" id="2.160.20.10">
    <property type="entry name" value="Single-stranded right-handed beta-helix, Pectin lyase-like"/>
    <property type="match status" value="1"/>
</dbReference>
<dbReference type="SUPFAM" id="SSF51126">
    <property type="entry name" value="Pectin lyase-like"/>
    <property type="match status" value="1"/>
</dbReference>
<dbReference type="RefSeq" id="WP_150354306.1">
    <property type="nucleotide sequence ID" value="NZ_RZNZ01000013.1"/>
</dbReference>
<name>A0A5J5E1J7_9BIFI</name>
<reference evidence="3 4" key="1">
    <citation type="journal article" date="2019" name="Syst. Appl. Microbiol.">
        <title>Characterization of Bifidobacterium species in feaces of the Egyptian fruit bat: Description of B. vespertilionis sp. nov. and B. rousetti sp. nov.</title>
        <authorList>
            <person name="Modesto M."/>
            <person name="Satti M."/>
            <person name="Watanabe K."/>
            <person name="Puglisi E."/>
            <person name="Morelli L."/>
            <person name="Huang C.-H."/>
            <person name="Liou J.-S."/>
            <person name="Miyashita M."/>
            <person name="Tamura T."/>
            <person name="Saito S."/>
            <person name="Mori K."/>
            <person name="Huang L."/>
            <person name="Sciavilla P."/>
            <person name="Sandri C."/>
            <person name="Spiezio C."/>
            <person name="Vitali F."/>
            <person name="Cavalieri D."/>
            <person name="Perpetuini G."/>
            <person name="Tofalo R."/>
            <person name="Bonetti A."/>
            <person name="Arita M."/>
            <person name="Mattarelli P."/>
        </authorList>
    </citation>
    <scope>NUCLEOTIDE SEQUENCE [LARGE SCALE GENOMIC DNA]</scope>
    <source>
        <strain evidence="1 4">RST16</strain>
        <strain evidence="2 3">RST8</strain>
    </source>
</reference>
<sequence length="114" mass="12613">MAINAGDANTVRDVTWRRVRIERFLHGRVLDIETKWNKDYNPRPGRLIKRVLVEDVDVASGSGEEPSIIAGYDAGHPVRDVTVRDFKRDGVPCADFATAGITVGPNAQDVRIEA</sequence>
<dbReference type="AlphaFoldDB" id="A0A5J5E1J7"/>
<dbReference type="OrthoDB" id="9795222at2"/>
<keyword evidence="4" id="KW-1185">Reference proteome</keyword>
<protein>
    <submittedName>
        <fullName evidence="2">Uncharacterized protein</fullName>
    </submittedName>
</protein>
<evidence type="ECO:0000313" key="3">
    <source>
        <dbReference type="Proteomes" id="UP000345527"/>
    </source>
</evidence>
<evidence type="ECO:0000313" key="4">
    <source>
        <dbReference type="Proteomes" id="UP000374630"/>
    </source>
</evidence>
<dbReference type="InterPro" id="IPR011050">
    <property type="entry name" value="Pectin_lyase_fold/virulence"/>
</dbReference>
<dbReference type="EMBL" id="RZNZ01000013">
    <property type="protein sequence ID" value="KAA8818864.1"/>
    <property type="molecule type" value="Genomic_DNA"/>
</dbReference>
<dbReference type="Proteomes" id="UP000345527">
    <property type="component" value="Unassembled WGS sequence"/>
</dbReference>
<evidence type="ECO:0000313" key="2">
    <source>
        <dbReference type="EMBL" id="KAA8822998.1"/>
    </source>
</evidence>
<evidence type="ECO:0000313" key="1">
    <source>
        <dbReference type="EMBL" id="KAA8818864.1"/>
    </source>
</evidence>
<organism evidence="2 3">
    <name type="scientific">Bifidobacterium vespertilionis</name>
    <dbReference type="NCBI Taxonomy" id="2562524"/>
    <lineage>
        <taxon>Bacteria</taxon>
        <taxon>Bacillati</taxon>
        <taxon>Actinomycetota</taxon>
        <taxon>Actinomycetes</taxon>
        <taxon>Bifidobacteriales</taxon>
        <taxon>Bifidobacteriaceae</taxon>
        <taxon>Bifidobacterium</taxon>
    </lineage>
</organism>
<dbReference type="EMBL" id="RZOA01000013">
    <property type="protein sequence ID" value="KAA8822998.1"/>
    <property type="molecule type" value="Genomic_DNA"/>
</dbReference>
<accession>A0A5J5E1J7</accession>